<keyword evidence="1" id="KW-0472">Membrane</keyword>
<dbReference type="AlphaFoldDB" id="A0A1V9YFN3"/>
<reference evidence="3 4" key="1">
    <citation type="journal article" date="2014" name="Genome Biol. Evol.">
        <title>The secreted proteins of Achlya hypogyna and Thraustotheca clavata identify the ancestral oomycete secretome and reveal gene acquisitions by horizontal gene transfer.</title>
        <authorList>
            <person name="Misner I."/>
            <person name="Blouin N."/>
            <person name="Leonard G."/>
            <person name="Richards T.A."/>
            <person name="Lane C.E."/>
        </authorList>
    </citation>
    <scope>NUCLEOTIDE SEQUENCE [LARGE SCALE GENOMIC DNA]</scope>
    <source>
        <strain evidence="3 4">ATCC 48635</strain>
    </source>
</reference>
<dbReference type="InterPro" id="IPR051681">
    <property type="entry name" value="Ser/Thr_Kinases-Pseudokinases"/>
</dbReference>
<dbReference type="InterPro" id="IPR011009">
    <property type="entry name" value="Kinase-like_dom_sf"/>
</dbReference>
<dbReference type="EMBL" id="JNBR01001852">
    <property type="protein sequence ID" value="OQR84519.1"/>
    <property type="molecule type" value="Genomic_DNA"/>
</dbReference>
<sequence length="544" mass="58312">MAGRRSGTSAPLKLPACYSLNKNKTVVESRLCQDGSAWSVDVAANGTIALEANISAVFANITSLTILGRNLVWTFSPPASFPKLSVLTFDGLASEVSLQSISTTNVSALVIQNSLVSSLSLANFTSLRYMYIALLSDVKLPNVSSTLGLYIDNVPMYHNGSLDGSAADDALDSNSTTMPVPSADASASGSTMSALAVVAIILSVVAGFALVVLCVMWLRRRRSVGGAAAAIAEPRVSNVSLGAEPKRATTILDASLTDPALSSFPDYLRLPAPTRLTPVKTSRNLLQGSVDNRDVVVKFVSKQMSDVDVFLSDLWHVATLEHKNLAVFMGVVSFPRLDDSCVGAVVELLEKGSLASMLHSKKVEISEETTWTMCLDVTEAVQYVHGRGRTVPDLTSRKFLVSANMEVKLNVLSLLPATDLAAESFGSRRRTHKAPEVLRDAVADEYAADVYSLGLLLAEICTRAHPFASEFAARGHVGLDIYLSDMADTNVVILPYDVATALEAFPIDLQTLLLRCWSPDPCSRPGLGEVQSCLQTLFEDDYQL</sequence>
<dbReference type="STRING" id="1202772.A0A1V9YFN3"/>
<protein>
    <recommendedName>
        <fullName evidence="2">Protein kinase domain-containing protein</fullName>
    </recommendedName>
</protein>
<dbReference type="Proteomes" id="UP000243579">
    <property type="component" value="Unassembled WGS sequence"/>
</dbReference>
<dbReference type="SMART" id="SM00220">
    <property type="entry name" value="S_TKc"/>
    <property type="match status" value="1"/>
</dbReference>
<keyword evidence="1" id="KW-0812">Transmembrane</keyword>
<comment type="caution">
    <text evidence="3">The sequence shown here is derived from an EMBL/GenBank/DDBJ whole genome shotgun (WGS) entry which is preliminary data.</text>
</comment>
<dbReference type="GO" id="GO:0004674">
    <property type="term" value="F:protein serine/threonine kinase activity"/>
    <property type="evidence" value="ECO:0007669"/>
    <property type="project" value="TreeGrafter"/>
</dbReference>
<dbReference type="GO" id="GO:0005524">
    <property type="term" value="F:ATP binding"/>
    <property type="evidence" value="ECO:0007669"/>
    <property type="project" value="InterPro"/>
</dbReference>
<evidence type="ECO:0000313" key="3">
    <source>
        <dbReference type="EMBL" id="OQR84519.1"/>
    </source>
</evidence>
<dbReference type="Gene3D" id="1.10.510.10">
    <property type="entry name" value="Transferase(Phosphotransferase) domain 1"/>
    <property type="match status" value="1"/>
</dbReference>
<keyword evidence="4" id="KW-1185">Reference proteome</keyword>
<feature type="domain" description="Protein kinase" evidence="2">
    <location>
        <begin position="265"/>
        <end position="538"/>
    </location>
</feature>
<name>A0A1V9YFN3_ACHHY</name>
<dbReference type="Pfam" id="PF07714">
    <property type="entry name" value="PK_Tyr_Ser-Thr"/>
    <property type="match status" value="1"/>
</dbReference>
<organism evidence="3 4">
    <name type="scientific">Achlya hypogyna</name>
    <name type="common">Oomycete</name>
    <name type="synonym">Protoachlya hypogyna</name>
    <dbReference type="NCBI Taxonomy" id="1202772"/>
    <lineage>
        <taxon>Eukaryota</taxon>
        <taxon>Sar</taxon>
        <taxon>Stramenopiles</taxon>
        <taxon>Oomycota</taxon>
        <taxon>Saprolegniomycetes</taxon>
        <taxon>Saprolegniales</taxon>
        <taxon>Achlyaceae</taxon>
        <taxon>Achlya</taxon>
    </lineage>
</organism>
<keyword evidence="1" id="KW-1133">Transmembrane helix</keyword>
<evidence type="ECO:0000256" key="1">
    <source>
        <dbReference type="SAM" id="Phobius"/>
    </source>
</evidence>
<evidence type="ECO:0000259" key="2">
    <source>
        <dbReference type="PROSITE" id="PS50011"/>
    </source>
</evidence>
<dbReference type="InterPro" id="IPR001245">
    <property type="entry name" value="Ser-Thr/Tyr_kinase_cat_dom"/>
</dbReference>
<dbReference type="PROSITE" id="PS50011">
    <property type="entry name" value="PROTEIN_KINASE_DOM"/>
    <property type="match status" value="1"/>
</dbReference>
<accession>A0A1V9YFN3</accession>
<gene>
    <name evidence="3" type="ORF">ACHHYP_13280</name>
</gene>
<dbReference type="PANTHER" id="PTHR44329">
    <property type="entry name" value="SERINE/THREONINE-PROTEIN KINASE TNNI3K-RELATED"/>
    <property type="match status" value="1"/>
</dbReference>
<dbReference type="OrthoDB" id="79447at2759"/>
<feature type="transmembrane region" description="Helical" evidence="1">
    <location>
        <begin position="194"/>
        <end position="218"/>
    </location>
</feature>
<dbReference type="InterPro" id="IPR000719">
    <property type="entry name" value="Prot_kinase_dom"/>
</dbReference>
<evidence type="ECO:0000313" key="4">
    <source>
        <dbReference type="Proteomes" id="UP000243579"/>
    </source>
</evidence>
<proteinExistence type="predicted"/>
<dbReference type="SUPFAM" id="SSF56112">
    <property type="entry name" value="Protein kinase-like (PK-like)"/>
    <property type="match status" value="1"/>
</dbReference>